<dbReference type="AlphaFoldDB" id="A0A9J2PCV1"/>
<evidence type="ECO:0000313" key="2">
    <source>
        <dbReference type="WBParaSite" id="ALUE_0000751601-mRNA-1"/>
    </source>
</evidence>
<name>A0A9J2PCV1_ASCLU</name>
<dbReference type="Proteomes" id="UP000036681">
    <property type="component" value="Unplaced"/>
</dbReference>
<dbReference type="WBParaSite" id="ALUE_0000751601-mRNA-1">
    <property type="protein sequence ID" value="ALUE_0000751601-mRNA-1"/>
    <property type="gene ID" value="ALUE_0000751601"/>
</dbReference>
<keyword evidence="1" id="KW-1185">Reference proteome</keyword>
<accession>A0A9J2PCV1</accession>
<evidence type="ECO:0000313" key="1">
    <source>
        <dbReference type="Proteomes" id="UP000036681"/>
    </source>
</evidence>
<sequence length="98" mass="10538">MGSRVAVKAMCRGGVVASKPPYASLAAPIQHPALTSRRMRTAINNTCTELGFGNGIDRKQSVNEVFTQRICTTVNMVPVLEGKAGGSERTECACRIWL</sequence>
<organism evidence="1 2">
    <name type="scientific">Ascaris lumbricoides</name>
    <name type="common">Giant roundworm</name>
    <dbReference type="NCBI Taxonomy" id="6252"/>
    <lineage>
        <taxon>Eukaryota</taxon>
        <taxon>Metazoa</taxon>
        <taxon>Ecdysozoa</taxon>
        <taxon>Nematoda</taxon>
        <taxon>Chromadorea</taxon>
        <taxon>Rhabditida</taxon>
        <taxon>Spirurina</taxon>
        <taxon>Ascaridomorpha</taxon>
        <taxon>Ascaridoidea</taxon>
        <taxon>Ascarididae</taxon>
        <taxon>Ascaris</taxon>
    </lineage>
</organism>
<proteinExistence type="predicted"/>
<reference evidence="2" key="1">
    <citation type="submission" date="2023-03" db="UniProtKB">
        <authorList>
            <consortium name="WormBaseParasite"/>
        </authorList>
    </citation>
    <scope>IDENTIFICATION</scope>
</reference>
<protein>
    <submittedName>
        <fullName evidence="2">Uncharacterized protein</fullName>
    </submittedName>
</protein>